<dbReference type="GO" id="GO:0110051">
    <property type="term" value="P:metabolite repair"/>
    <property type="evidence" value="ECO:0007669"/>
    <property type="project" value="TreeGrafter"/>
</dbReference>
<evidence type="ECO:0000256" key="1">
    <source>
        <dbReference type="ARBA" id="ARBA00022741"/>
    </source>
</evidence>
<comment type="subcellular location">
    <subcellularLocation>
        <location evidence="7">Cytoplasm</location>
    </subcellularLocation>
</comment>
<comment type="function">
    <text evidence="7">Catalyzes the dehydration of the S-form of NAD(P)HX at the expense of ATP, which is converted to ADP. Together with NAD(P)HX epimerase, which catalyzes the epimerization of the S- and R-forms, the enzyme allows the repair of both epimers of NAD(P)HX, a damaged form of NAD(P)H that is a result of enzymatic or heat-dependent hydration.</text>
</comment>
<comment type="catalytic activity">
    <reaction evidence="7">
        <text>(6S)-NADHX + ATP = ADP + phosphate + NADH + H(+)</text>
        <dbReference type="Rhea" id="RHEA:19017"/>
        <dbReference type="ChEBI" id="CHEBI:15378"/>
        <dbReference type="ChEBI" id="CHEBI:30616"/>
        <dbReference type="ChEBI" id="CHEBI:43474"/>
        <dbReference type="ChEBI" id="CHEBI:57945"/>
        <dbReference type="ChEBI" id="CHEBI:64074"/>
        <dbReference type="ChEBI" id="CHEBI:456216"/>
        <dbReference type="EC" id="4.2.1.93"/>
    </reaction>
</comment>
<proteinExistence type="inferred from homology"/>
<keyword evidence="7" id="KW-0597">Phosphoprotein</keyword>
<comment type="similarity">
    <text evidence="7">Belongs to the NnrD/CARKD family.</text>
</comment>
<reference evidence="9" key="1">
    <citation type="journal article" date="2019" name="Environ. Microbiol.">
        <title>Fungal ecological strategies reflected in gene transcription - a case study of two litter decomposers.</title>
        <authorList>
            <person name="Barbi F."/>
            <person name="Kohler A."/>
            <person name="Barry K."/>
            <person name="Baskaran P."/>
            <person name="Daum C."/>
            <person name="Fauchery L."/>
            <person name="Ihrmark K."/>
            <person name="Kuo A."/>
            <person name="LaButti K."/>
            <person name="Lipzen A."/>
            <person name="Morin E."/>
            <person name="Grigoriev I.V."/>
            <person name="Henrissat B."/>
            <person name="Lindahl B."/>
            <person name="Martin F."/>
        </authorList>
    </citation>
    <scope>NUCLEOTIDE SEQUENCE</scope>
    <source>
        <strain evidence="9">JB14</strain>
    </source>
</reference>
<evidence type="ECO:0000313" key="9">
    <source>
        <dbReference type="EMBL" id="KAE9396898.1"/>
    </source>
</evidence>
<dbReference type="GO" id="GO:0047453">
    <property type="term" value="F:ATP-dependent NAD(P)H-hydrate dehydratase activity"/>
    <property type="evidence" value="ECO:0007669"/>
    <property type="project" value="UniProtKB-UniRule"/>
</dbReference>
<protein>
    <recommendedName>
        <fullName evidence="7">ATP-dependent (S)-NAD(P)H-hydrate dehydratase</fullName>
        <ecNumber evidence="7">4.2.1.93</ecNumber>
    </recommendedName>
    <alternativeName>
        <fullName evidence="7">ATP-dependent NAD(P)HX dehydratase</fullName>
    </alternativeName>
</protein>
<accession>A0A6A4HH65</accession>
<dbReference type="InterPro" id="IPR029056">
    <property type="entry name" value="Ribokinase-like"/>
</dbReference>
<dbReference type="SUPFAM" id="SSF53613">
    <property type="entry name" value="Ribokinase-like"/>
    <property type="match status" value="1"/>
</dbReference>
<dbReference type="InterPro" id="IPR000631">
    <property type="entry name" value="CARKD"/>
</dbReference>
<evidence type="ECO:0000256" key="4">
    <source>
        <dbReference type="ARBA" id="ARBA00023027"/>
    </source>
</evidence>
<evidence type="ECO:0000256" key="2">
    <source>
        <dbReference type="ARBA" id="ARBA00022840"/>
    </source>
</evidence>
<evidence type="ECO:0000313" key="10">
    <source>
        <dbReference type="Proteomes" id="UP000799118"/>
    </source>
</evidence>
<organism evidence="9 10">
    <name type="scientific">Gymnopus androsaceus JB14</name>
    <dbReference type="NCBI Taxonomy" id="1447944"/>
    <lineage>
        <taxon>Eukaryota</taxon>
        <taxon>Fungi</taxon>
        <taxon>Dikarya</taxon>
        <taxon>Basidiomycota</taxon>
        <taxon>Agaricomycotina</taxon>
        <taxon>Agaricomycetes</taxon>
        <taxon>Agaricomycetidae</taxon>
        <taxon>Agaricales</taxon>
        <taxon>Marasmiineae</taxon>
        <taxon>Omphalotaceae</taxon>
        <taxon>Gymnopus</taxon>
    </lineage>
</organism>
<dbReference type="GO" id="GO:0046496">
    <property type="term" value="P:nicotinamide nucleotide metabolic process"/>
    <property type="evidence" value="ECO:0007669"/>
    <property type="project" value="UniProtKB-UniRule"/>
</dbReference>
<feature type="domain" description="YjeF C-terminal" evidence="8">
    <location>
        <begin position="7"/>
        <end position="328"/>
    </location>
</feature>
<name>A0A6A4HH65_9AGAR</name>
<dbReference type="Gene3D" id="3.40.1190.20">
    <property type="match status" value="1"/>
</dbReference>
<dbReference type="PROSITE" id="PS51383">
    <property type="entry name" value="YJEF_C_3"/>
    <property type="match status" value="1"/>
</dbReference>
<feature type="binding site" evidence="7">
    <location>
        <position position="111"/>
    </location>
    <ligand>
        <name>(6S)-NADPHX</name>
        <dbReference type="ChEBI" id="CHEBI:64076"/>
    </ligand>
</feature>
<keyword evidence="3" id="KW-0521">NADP</keyword>
<dbReference type="PANTHER" id="PTHR12592:SF0">
    <property type="entry name" value="ATP-DEPENDENT (S)-NAD(P)H-HYDRATE DEHYDRATASE"/>
    <property type="match status" value="1"/>
</dbReference>
<gene>
    <name evidence="9" type="ORF">BT96DRAFT_921822</name>
</gene>
<evidence type="ECO:0000256" key="3">
    <source>
        <dbReference type="ARBA" id="ARBA00022857"/>
    </source>
</evidence>
<feature type="binding site" evidence="7">
    <location>
        <begin position="244"/>
        <end position="253"/>
    </location>
    <ligand>
        <name>ATP</name>
        <dbReference type="ChEBI" id="CHEBI:30616"/>
    </ligand>
</feature>
<sequence length="338" mass="35903">MPVPRALFEQIKQIIPPLNGTLHKGQSGRVGVLGGALDYTGAPFFAAMSALRFGVDLSHVICSPTAAGAIKSYSPDLIVHPILREDLSPSDVKPELSSLLSRLHVLIIGPGLGREPYMQDFAKLALNIARERGMFLVLDADALLLVGKDLSLIKGYRRAVLTPNVVEFKRLSEQVGIDPNTPADQRAETISRELGGVAVLQKGAKDVIAVDTTGDAADTEKSQINTKDEAKEKTKEVIEVDVEGGLKRCGGQGDILSGAVGTFLAFGKCYEEGAFGDGKIAASRMPLLAATAGSMVTRTASRLAFKKEGRGLVTQDMLGEIGRSFTEVFEGVGDKGKL</sequence>
<dbReference type="NCBIfam" id="TIGR00196">
    <property type="entry name" value="yjeF_cterm"/>
    <property type="match status" value="1"/>
</dbReference>
<keyword evidence="1 7" id="KW-0547">Nucleotide-binding</keyword>
<dbReference type="EC" id="4.2.1.93" evidence="7"/>
<keyword evidence="2 7" id="KW-0067">ATP-binding</keyword>
<dbReference type="HAMAP" id="MF_01965">
    <property type="entry name" value="NADHX_dehydratase"/>
    <property type="match status" value="1"/>
</dbReference>
<feature type="binding site" evidence="7">
    <location>
        <begin position="164"/>
        <end position="170"/>
    </location>
    <ligand>
        <name>(6S)-NADPHX</name>
        <dbReference type="ChEBI" id="CHEBI:64076"/>
    </ligand>
</feature>
<feature type="binding site" evidence="7">
    <location>
        <position position="254"/>
    </location>
    <ligand>
        <name>(6S)-NADPHX</name>
        <dbReference type="ChEBI" id="CHEBI:64076"/>
    </ligand>
</feature>
<evidence type="ECO:0000259" key="8">
    <source>
        <dbReference type="PROSITE" id="PS51383"/>
    </source>
</evidence>
<dbReference type="CDD" id="cd01171">
    <property type="entry name" value="YXKO-related"/>
    <property type="match status" value="1"/>
</dbReference>
<dbReference type="Pfam" id="PF01256">
    <property type="entry name" value="Carb_kinase"/>
    <property type="match status" value="2"/>
</dbReference>
<dbReference type="EMBL" id="ML769506">
    <property type="protein sequence ID" value="KAE9396898.1"/>
    <property type="molecule type" value="Genomic_DNA"/>
</dbReference>
<comment type="catalytic activity">
    <reaction evidence="6 7">
        <text>(6S)-NADPHX + ATP = ADP + phosphate + NADPH + H(+)</text>
        <dbReference type="Rhea" id="RHEA:32231"/>
        <dbReference type="ChEBI" id="CHEBI:15378"/>
        <dbReference type="ChEBI" id="CHEBI:30616"/>
        <dbReference type="ChEBI" id="CHEBI:43474"/>
        <dbReference type="ChEBI" id="CHEBI:57783"/>
        <dbReference type="ChEBI" id="CHEBI:64076"/>
        <dbReference type="ChEBI" id="CHEBI:456216"/>
        <dbReference type="EC" id="4.2.1.93"/>
    </reaction>
</comment>
<dbReference type="GO" id="GO:0005737">
    <property type="term" value="C:cytoplasm"/>
    <property type="evidence" value="ECO:0007669"/>
    <property type="project" value="UniProtKB-SubCell"/>
</dbReference>
<dbReference type="OrthoDB" id="8110916at2759"/>
<dbReference type="Proteomes" id="UP000799118">
    <property type="component" value="Unassembled WGS sequence"/>
</dbReference>
<keyword evidence="10" id="KW-1185">Reference proteome</keyword>
<evidence type="ECO:0000256" key="5">
    <source>
        <dbReference type="ARBA" id="ARBA00023239"/>
    </source>
</evidence>
<comment type="cofactor">
    <cofactor evidence="7">
        <name>Mg(2+)</name>
        <dbReference type="ChEBI" id="CHEBI:18420"/>
    </cofactor>
</comment>
<keyword evidence="5 7" id="KW-0456">Lyase</keyword>
<feature type="binding site" evidence="7">
    <location>
        <begin position="202"/>
        <end position="206"/>
    </location>
    <ligand>
        <name>ATP</name>
        <dbReference type="ChEBI" id="CHEBI:30616"/>
    </ligand>
</feature>
<keyword evidence="4 7" id="KW-0520">NAD</keyword>
<evidence type="ECO:0000256" key="7">
    <source>
        <dbReference type="HAMAP-Rule" id="MF_03157"/>
    </source>
</evidence>
<dbReference type="PANTHER" id="PTHR12592">
    <property type="entry name" value="ATP-DEPENDENT (S)-NAD(P)H-HYDRATE DEHYDRATASE FAMILY MEMBER"/>
    <property type="match status" value="1"/>
</dbReference>
<dbReference type="AlphaFoldDB" id="A0A6A4HH65"/>
<evidence type="ECO:0000256" key="6">
    <source>
        <dbReference type="ARBA" id="ARBA00047472"/>
    </source>
</evidence>
<keyword evidence="7" id="KW-0963">Cytoplasm</keyword>
<dbReference type="GO" id="GO:0005524">
    <property type="term" value="F:ATP binding"/>
    <property type="evidence" value="ECO:0007669"/>
    <property type="project" value="UniProtKB-KW"/>
</dbReference>